<dbReference type="Proteomes" id="UP001362999">
    <property type="component" value="Unassembled WGS sequence"/>
</dbReference>
<feature type="compositionally biased region" description="Basic residues" evidence="1">
    <location>
        <begin position="549"/>
        <end position="560"/>
    </location>
</feature>
<organism evidence="2 3">
    <name type="scientific">Favolaschia claudopus</name>
    <dbReference type="NCBI Taxonomy" id="2862362"/>
    <lineage>
        <taxon>Eukaryota</taxon>
        <taxon>Fungi</taxon>
        <taxon>Dikarya</taxon>
        <taxon>Basidiomycota</taxon>
        <taxon>Agaricomycotina</taxon>
        <taxon>Agaricomycetes</taxon>
        <taxon>Agaricomycetidae</taxon>
        <taxon>Agaricales</taxon>
        <taxon>Marasmiineae</taxon>
        <taxon>Mycenaceae</taxon>
        <taxon>Favolaschia</taxon>
    </lineage>
</organism>
<keyword evidence="3" id="KW-1185">Reference proteome</keyword>
<feature type="compositionally biased region" description="Basic and acidic residues" evidence="1">
    <location>
        <begin position="223"/>
        <end position="243"/>
    </location>
</feature>
<dbReference type="EMBL" id="JAWWNJ010000074">
    <property type="protein sequence ID" value="KAK7006831.1"/>
    <property type="molecule type" value="Genomic_DNA"/>
</dbReference>
<feature type="region of interest" description="Disordered" evidence="1">
    <location>
        <begin position="703"/>
        <end position="730"/>
    </location>
</feature>
<feature type="compositionally biased region" description="Acidic residues" evidence="1">
    <location>
        <begin position="706"/>
        <end position="730"/>
    </location>
</feature>
<feature type="region of interest" description="Disordered" evidence="1">
    <location>
        <begin position="149"/>
        <end position="244"/>
    </location>
</feature>
<reference evidence="2 3" key="1">
    <citation type="journal article" date="2024" name="J Genomics">
        <title>Draft genome sequencing and assembly of Favolaschia claudopus CIRM-BRFM 2984 isolated from oak limbs.</title>
        <authorList>
            <person name="Navarro D."/>
            <person name="Drula E."/>
            <person name="Chaduli D."/>
            <person name="Cazenave R."/>
            <person name="Ahrendt S."/>
            <person name="Wang J."/>
            <person name="Lipzen A."/>
            <person name="Daum C."/>
            <person name="Barry K."/>
            <person name="Grigoriev I.V."/>
            <person name="Favel A."/>
            <person name="Rosso M.N."/>
            <person name="Martin F."/>
        </authorList>
    </citation>
    <scope>NUCLEOTIDE SEQUENCE [LARGE SCALE GENOMIC DNA]</scope>
    <source>
        <strain evidence="2 3">CIRM-BRFM 2984</strain>
    </source>
</reference>
<accession>A0AAW0AD85</accession>
<evidence type="ECO:0000313" key="2">
    <source>
        <dbReference type="EMBL" id="KAK7006831.1"/>
    </source>
</evidence>
<proteinExistence type="predicted"/>
<gene>
    <name evidence="2" type="ORF">R3P38DRAFT_3366713</name>
</gene>
<feature type="compositionally biased region" description="Polar residues" evidence="1">
    <location>
        <begin position="199"/>
        <end position="208"/>
    </location>
</feature>
<feature type="compositionally biased region" description="Low complexity" evidence="1">
    <location>
        <begin position="599"/>
        <end position="614"/>
    </location>
</feature>
<evidence type="ECO:0000256" key="1">
    <source>
        <dbReference type="SAM" id="MobiDB-lite"/>
    </source>
</evidence>
<evidence type="ECO:0000313" key="3">
    <source>
        <dbReference type="Proteomes" id="UP001362999"/>
    </source>
</evidence>
<feature type="compositionally biased region" description="Polar residues" evidence="1">
    <location>
        <begin position="169"/>
        <end position="183"/>
    </location>
</feature>
<feature type="compositionally biased region" description="Basic residues" evidence="1">
    <location>
        <begin position="150"/>
        <end position="165"/>
    </location>
</feature>
<name>A0AAW0AD85_9AGAR</name>
<comment type="caution">
    <text evidence="2">The sequence shown here is derived from an EMBL/GenBank/DDBJ whole genome shotgun (WGS) entry which is preliminary data.</text>
</comment>
<sequence length="753" mass="83938">MATTIISRKAQRKQATNSAPAPSPETIGTIAPIGSAVTDDGDPPSSRGRRRTKAVPTPDDVGDSHAIQASMPGALAQSSFYSHVAHTPTVVTGQLRSASWTPYQYTRSDTPDGAVDTAKLYTSAWQHVDHNEAREGSLIQERKFPMLTTPRKRRLTGKLSRRREKLSKQPGSTASAESRSQNYAWPGAQQLGPSALSPYPSSVLNEYSGSRDDAVMSGQRAMRRSEKDRAVDSSPHKGGRESQKLAPAPIVVYDDNSDDEIVTFTNNRGKRLAEAAIALDKEHKQMAFTEEDRRRREQFVLGMNKLRDLRVNDDREFAEQVAVNDAVEEADFEYAKQVQAQDQDEFSRRVLEIQRETAEEDEKARVLEETARTAYEVACAQRQKAEQRKKSAVAQLATAVDQKKVRMDFTPPKADAAAPKPKVEDNSLYGVGKPVPWHDRVVFQRLRRQMLKENGYSGYIDMNIGFDAKDEPIELGPAPIQTPNWSGWDLNATPPAKKIRAEGQAEAMGEGKSTTPVNPQAKKEKKAKKAEPSDGGESSSDSDSSSKASSRKKSKKNRRSYRSDSNYSRSETTDSAFGESSDSERDSRKKRKKRRNRDSSPSDSSGDSSSSSNESSDESSNSDDDHKKKKVVNDNEEEGQKSSESKQSGSKSSEETSEQFKQIVDSDAEDEIVDGVQYDSEYTLEECSEYSDYDDDERCYRVNVEDSGEDDTPELESVSDSDEESECDFSDSERLIQVLEVMSRWNYHLRKRI</sequence>
<protein>
    <submittedName>
        <fullName evidence="2">Uncharacterized protein</fullName>
    </submittedName>
</protein>
<dbReference type="AlphaFoldDB" id="A0AAW0AD85"/>
<feature type="region of interest" description="Disordered" evidence="1">
    <location>
        <begin position="475"/>
        <end position="684"/>
    </location>
</feature>
<feature type="region of interest" description="Disordered" evidence="1">
    <location>
        <begin position="1"/>
        <end position="65"/>
    </location>
</feature>
<feature type="compositionally biased region" description="Low complexity" evidence="1">
    <location>
        <begin position="538"/>
        <end position="548"/>
    </location>
</feature>